<organism evidence="1 2">
    <name type="scientific">Rhizoctonia solani</name>
    <dbReference type="NCBI Taxonomy" id="456999"/>
    <lineage>
        <taxon>Eukaryota</taxon>
        <taxon>Fungi</taxon>
        <taxon>Dikarya</taxon>
        <taxon>Basidiomycota</taxon>
        <taxon>Agaricomycotina</taxon>
        <taxon>Agaricomycetes</taxon>
        <taxon>Cantharellales</taxon>
        <taxon>Ceratobasidiaceae</taxon>
        <taxon>Rhizoctonia</taxon>
    </lineage>
</organism>
<name>A0A8H3HRN9_9AGAM</name>
<accession>A0A8H3HRN9</accession>
<evidence type="ECO:0008006" key="3">
    <source>
        <dbReference type="Google" id="ProtNLM"/>
    </source>
</evidence>
<dbReference type="AlphaFoldDB" id="A0A8H3HRN9"/>
<proteinExistence type="predicted"/>
<protein>
    <recommendedName>
        <fullName evidence="3">F-box-like domain protein</fullName>
    </recommendedName>
</protein>
<comment type="caution">
    <text evidence="1">The sequence shown here is derived from an EMBL/GenBank/DDBJ whole genome shotgun (WGS) entry which is preliminary data.</text>
</comment>
<dbReference type="Gene3D" id="1.20.1280.50">
    <property type="match status" value="1"/>
</dbReference>
<dbReference type="EMBL" id="CAJNJQ010003273">
    <property type="protein sequence ID" value="CAE7195465.1"/>
    <property type="molecule type" value="Genomic_DNA"/>
</dbReference>
<evidence type="ECO:0000313" key="2">
    <source>
        <dbReference type="Proteomes" id="UP000663827"/>
    </source>
</evidence>
<gene>
    <name evidence="1" type="ORF">RDB_LOCUS132260</name>
</gene>
<evidence type="ECO:0000313" key="1">
    <source>
        <dbReference type="EMBL" id="CAE7195465.1"/>
    </source>
</evidence>
<reference evidence="1" key="1">
    <citation type="submission" date="2021-01" db="EMBL/GenBank/DDBJ databases">
        <authorList>
            <person name="Kaushik A."/>
        </authorList>
    </citation>
    <scope>NUCLEOTIDE SEQUENCE</scope>
    <source>
        <strain evidence="1">AG5</strain>
    </source>
</reference>
<dbReference type="Proteomes" id="UP000663827">
    <property type="component" value="Unassembled WGS sequence"/>
</dbReference>
<sequence>MSHELSSAKEQLCSALNRYARVCSSTRDACLNGGQINSISELCTNLVKEANDITSYIQQLEGALTAVQAARNSISKISPISNLPAEILTCIFKLAASGQPCLVQRGYSGKISNIKYPLYPDSLAHVCSFWRRVATNTPNLWTHIDVALDHSLNPGLFARAKVYATRAGQLPLEIHISDPGSEREKARASAIREGKLKPGQPGYDPSHVWHDLHDFQFLASDSVNIKTLEMDLNVHNRYRETYYTMLEYFFDRCKPGVLTKYIARCSPWVYSPFIEPAETPHSDDGALLAVPIRQLDELWLGISSIRINGLFPHWGSKIYHKLVELYIDEGVPNINESELVNILRASPKLQVFHIQVALDELVEDESITRVHLEDLRELSLMIRDDPEAESIPNILRWITTGSKPLQLSLVDTPREVADFCSRANVARLFIWCPGRLASLLNQCRRLETLVLNARDAGTNDLSSILDDDFYDSDGEFGLASKSISPSTTRIDTLYLLWHSVITFEEVKVAVEKYSIQRLLIYYGRLSYQTDAGSIISENTRNIRAKLSTITACPNIEYHPDGYPESWTEDEPYDADGWIRESLRS</sequence>